<sequence length="504" mass="56085">MDNFNELDELDDLPDPNELIASLVAKPFVDDASDPPSFDPLDFSVDLPAVSTQQAACPASPPVNIRPPFSVDTFVELIQPEAVKKARARSKSSTVQRRGPIPMCETMDWEELVEKITQLFSTTPGGLPLSTMEWRFQKPANATCLPLNSASAYRSLVNQLETARRGSVVLIKIHLPAGGLSAPLVYPTAAPPMYTLPAPPSLGYTTPFPTPATPVPSAVTTPAITVPNPPMDDVNDVIAFLEHKYSVGRCREHSNIRCFHDRATNLHHELTKLKLLVWAKAIIDTSATPDFLPNSNHFRESEAISRRKTRSPSKVPDLLDRRRASPPSYGRRSRSPDGFRGSRHWDYGFKRHPYRYRYPDPLGFQGTPPMYPPQPLMWPGYPQTQPQLPIMPYAHTYPSAYAPPPPPAPPVALTLSSVEPIQPESSPADLYGEHSLEEFCVMTRLDEHVKGLLSKLGFQPGDDLSVLRPSDWGEVGFKTLEWERACRASLAYRQWQISKRKAGN</sequence>
<dbReference type="Proteomes" id="UP000027195">
    <property type="component" value="Unassembled WGS sequence"/>
</dbReference>
<evidence type="ECO:0000313" key="3">
    <source>
        <dbReference type="Proteomes" id="UP000027195"/>
    </source>
</evidence>
<dbReference type="InParanoid" id="A0A067LVM9"/>
<dbReference type="AlphaFoldDB" id="A0A067LVM9"/>
<feature type="region of interest" description="Disordered" evidence="1">
    <location>
        <begin position="291"/>
        <end position="342"/>
    </location>
</feature>
<gene>
    <name evidence="2" type="ORF">BOTBODRAFT_48825</name>
</gene>
<reference evidence="3" key="1">
    <citation type="journal article" date="2014" name="Proc. Natl. Acad. Sci. U.S.A.">
        <title>Extensive sampling of basidiomycete genomes demonstrates inadequacy of the white-rot/brown-rot paradigm for wood decay fungi.</title>
        <authorList>
            <person name="Riley R."/>
            <person name="Salamov A.A."/>
            <person name="Brown D.W."/>
            <person name="Nagy L.G."/>
            <person name="Floudas D."/>
            <person name="Held B.W."/>
            <person name="Levasseur A."/>
            <person name="Lombard V."/>
            <person name="Morin E."/>
            <person name="Otillar R."/>
            <person name="Lindquist E.A."/>
            <person name="Sun H."/>
            <person name="LaButti K.M."/>
            <person name="Schmutz J."/>
            <person name="Jabbour D."/>
            <person name="Luo H."/>
            <person name="Baker S.E."/>
            <person name="Pisabarro A.G."/>
            <person name="Walton J.D."/>
            <person name="Blanchette R.A."/>
            <person name="Henrissat B."/>
            <person name="Martin F."/>
            <person name="Cullen D."/>
            <person name="Hibbett D.S."/>
            <person name="Grigoriev I.V."/>
        </authorList>
    </citation>
    <scope>NUCLEOTIDE SEQUENCE [LARGE SCALE GENOMIC DNA]</scope>
    <source>
        <strain evidence="3">FD-172 SS1</strain>
    </source>
</reference>
<proteinExistence type="predicted"/>
<evidence type="ECO:0000313" key="2">
    <source>
        <dbReference type="EMBL" id="KDQ07388.1"/>
    </source>
</evidence>
<dbReference type="EMBL" id="KL198108">
    <property type="protein sequence ID" value="KDQ07388.1"/>
    <property type="molecule type" value="Genomic_DNA"/>
</dbReference>
<dbReference type="HOGENOM" id="CLU_540770_0_0_1"/>
<protein>
    <submittedName>
        <fullName evidence="2">Uncharacterized protein</fullName>
    </submittedName>
</protein>
<organism evidence="2 3">
    <name type="scientific">Botryobasidium botryosum (strain FD-172 SS1)</name>
    <dbReference type="NCBI Taxonomy" id="930990"/>
    <lineage>
        <taxon>Eukaryota</taxon>
        <taxon>Fungi</taxon>
        <taxon>Dikarya</taxon>
        <taxon>Basidiomycota</taxon>
        <taxon>Agaricomycotina</taxon>
        <taxon>Agaricomycetes</taxon>
        <taxon>Cantharellales</taxon>
        <taxon>Botryobasidiaceae</taxon>
        <taxon>Botryobasidium</taxon>
    </lineage>
</organism>
<evidence type="ECO:0000256" key="1">
    <source>
        <dbReference type="SAM" id="MobiDB-lite"/>
    </source>
</evidence>
<accession>A0A067LVM9</accession>
<name>A0A067LVM9_BOTB1</name>
<dbReference type="OrthoDB" id="3238775at2759"/>
<keyword evidence="3" id="KW-1185">Reference proteome</keyword>